<keyword evidence="3" id="KW-0804">Transcription</keyword>
<keyword evidence="7" id="KW-1185">Reference proteome</keyword>
<dbReference type="Gene3D" id="1.10.357.10">
    <property type="entry name" value="Tetracycline Repressor, domain 2"/>
    <property type="match status" value="1"/>
</dbReference>
<evidence type="ECO:0000256" key="4">
    <source>
        <dbReference type="PROSITE-ProRule" id="PRU00335"/>
    </source>
</evidence>
<evidence type="ECO:0000256" key="2">
    <source>
        <dbReference type="ARBA" id="ARBA00023125"/>
    </source>
</evidence>
<evidence type="ECO:0000256" key="1">
    <source>
        <dbReference type="ARBA" id="ARBA00023015"/>
    </source>
</evidence>
<organism evidence="6 7">
    <name type="scientific">Nocardiopsis suaedae</name>
    <dbReference type="NCBI Taxonomy" id="3018444"/>
    <lineage>
        <taxon>Bacteria</taxon>
        <taxon>Bacillati</taxon>
        <taxon>Actinomycetota</taxon>
        <taxon>Actinomycetes</taxon>
        <taxon>Streptosporangiales</taxon>
        <taxon>Nocardiopsidaceae</taxon>
        <taxon>Nocardiopsis</taxon>
    </lineage>
</organism>
<evidence type="ECO:0000313" key="6">
    <source>
        <dbReference type="EMBL" id="MDA2803241.1"/>
    </source>
</evidence>
<feature type="domain" description="HTH tetR-type" evidence="5">
    <location>
        <begin position="13"/>
        <end position="71"/>
    </location>
</feature>
<dbReference type="PROSITE" id="PS50977">
    <property type="entry name" value="HTH_TETR_2"/>
    <property type="match status" value="1"/>
</dbReference>
<evidence type="ECO:0000256" key="3">
    <source>
        <dbReference type="ARBA" id="ARBA00023163"/>
    </source>
</evidence>
<dbReference type="PANTHER" id="PTHR30055:SF234">
    <property type="entry name" value="HTH-TYPE TRANSCRIPTIONAL REGULATOR BETI"/>
    <property type="match status" value="1"/>
</dbReference>
<dbReference type="InterPro" id="IPR036271">
    <property type="entry name" value="Tet_transcr_reg_TetR-rel_C_sf"/>
</dbReference>
<dbReference type="Proteomes" id="UP001165685">
    <property type="component" value="Unassembled WGS sequence"/>
</dbReference>
<dbReference type="InterPro" id="IPR009057">
    <property type="entry name" value="Homeodomain-like_sf"/>
</dbReference>
<dbReference type="SUPFAM" id="SSF48498">
    <property type="entry name" value="Tetracyclin repressor-like, C-terminal domain"/>
    <property type="match status" value="1"/>
</dbReference>
<protein>
    <submittedName>
        <fullName evidence="6">TetR/AcrR family transcriptional regulator</fullName>
    </submittedName>
</protein>
<dbReference type="Pfam" id="PF00440">
    <property type="entry name" value="TetR_N"/>
    <property type="match status" value="1"/>
</dbReference>
<dbReference type="InterPro" id="IPR001647">
    <property type="entry name" value="HTH_TetR"/>
</dbReference>
<feature type="DNA-binding region" description="H-T-H motif" evidence="4">
    <location>
        <begin position="34"/>
        <end position="53"/>
    </location>
</feature>
<dbReference type="EMBL" id="JAQFWP010000002">
    <property type="protein sequence ID" value="MDA2803241.1"/>
    <property type="molecule type" value="Genomic_DNA"/>
</dbReference>
<evidence type="ECO:0000259" key="5">
    <source>
        <dbReference type="PROSITE" id="PS50977"/>
    </source>
</evidence>
<evidence type="ECO:0000313" key="7">
    <source>
        <dbReference type="Proteomes" id="UP001165685"/>
    </source>
</evidence>
<name>A0ABT4TFX5_9ACTN</name>
<sequence length="191" mass="20668">MHRSTTDLSPTARRTRRLIVEAAIETLAGDTSAALAEIAKAADMSRSTLHRHFTDRGDLLAAVDEECRTRFARADEAARLGEGGALNSLDRLAQEYLGLGPVLGLVFADNALVDPDAWTEGEERVQALLGVITGGQDDGELDPELTPDWVLTTFWVLLFGAWLSLKTGTSRRDVGVQLSRTLRRAVGLGGR</sequence>
<dbReference type="RefSeq" id="WP_270675511.1">
    <property type="nucleotide sequence ID" value="NZ_JAQFWP010000002.1"/>
</dbReference>
<proteinExistence type="predicted"/>
<dbReference type="PANTHER" id="PTHR30055">
    <property type="entry name" value="HTH-TYPE TRANSCRIPTIONAL REGULATOR RUTR"/>
    <property type="match status" value="1"/>
</dbReference>
<comment type="caution">
    <text evidence="6">The sequence shown here is derived from an EMBL/GenBank/DDBJ whole genome shotgun (WGS) entry which is preliminary data.</text>
</comment>
<accession>A0ABT4TFX5</accession>
<dbReference type="SUPFAM" id="SSF46689">
    <property type="entry name" value="Homeodomain-like"/>
    <property type="match status" value="1"/>
</dbReference>
<reference evidence="6" key="1">
    <citation type="submission" date="2023-01" db="EMBL/GenBank/DDBJ databases">
        <title>Draft genome sequence of Nocardiopsis sp. LSu2-4 isolated from halophytes.</title>
        <authorList>
            <person name="Duangmal K."/>
            <person name="Chantavorakit T."/>
        </authorList>
    </citation>
    <scope>NUCLEOTIDE SEQUENCE</scope>
    <source>
        <strain evidence="6">LSu2-4</strain>
    </source>
</reference>
<gene>
    <name evidence="6" type="ORF">O4U47_01845</name>
</gene>
<keyword evidence="1" id="KW-0805">Transcription regulation</keyword>
<dbReference type="InterPro" id="IPR050109">
    <property type="entry name" value="HTH-type_TetR-like_transc_reg"/>
</dbReference>
<keyword evidence="2 4" id="KW-0238">DNA-binding</keyword>